<comment type="caution">
    <text evidence="3">The sequence shown here is derived from an EMBL/GenBank/DDBJ whole genome shotgun (WGS) entry which is preliminary data.</text>
</comment>
<dbReference type="SUPFAM" id="SSF55797">
    <property type="entry name" value="PR-1-like"/>
    <property type="match status" value="2"/>
</dbReference>
<dbReference type="CDD" id="cd05380">
    <property type="entry name" value="CAP_euk"/>
    <property type="match status" value="2"/>
</dbReference>
<evidence type="ECO:0000313" key="3">
    <source>
        <dbReference type="EMBL" id="CAJ0593164.1"/>
    </source>
</evidence>
<accession>A0AA36DWC1</accession>
<gene>
    <name evidence="3" type="ORF">CYNAS_LOCUS5147</name>
</gene>
<evidence type="ECO:0000313" key="4">
    <source>
        <dbReference type="Proteomes" id="UP001176961"/>
    </source>
</evidence>
<feature type="chain" id="PRO_5041204894" description="SCP domain-containing protein" evidence="1">
    <location>
        <begin position="19"/>
        <end position="416"/>
    </location>
</feature>
<dbReference type="AlphaFoldDB" id="A0AA36DWC1"/>
<evidence type="ECO:0000256" key="1">
    <source>
        <dbReference type="SAM" id="SignalP"/>
    </source>
</evidence>
<dbReference type="EMBL" id="CATQJL010000112">
    <property type="protein sequence ID" value="CAJ0593164.1"/>
    <property type="molecule type" value="Genomic_DNA"/>
</dbReference>
<dbReference type="Pfam" id="PF00188">
    <property type="entry name" value="CAP"/>
    <property type="match status" value="1"/>
</dbReference>
<keyword evidence="4" id="KW-1185">Reference proteome</keyword>
<protein>
    <recommendedName>
        <fullName evidence="2">SCP domain-containing protein</fullName>
    </recommendedName>
</protein>
<dbReference type="InterPro" id="IPR014044">
    <property type="entry name" value="CAP_dom"/>
</dbReference>
<organism evidence="3 4">
    <name type="scientific">Cylicocyclus nassatus</name>
    <name type="common">Nematode worm</name>
    <dbReference type="NCBI Taxonomy" id="53992"/>
    <lineage>
        <taxon>Eukaryota</taxon>
        <taxon>Metazoa</taxon>
        <taxon>Ecdysozoa</taxon>
        <taxon>Nematoda</taxon>
        <taxon>Chromadorea</taxon>
        <taxon>Rhabditida</taxon>
        <taxon>Rhabditina</taxon>
        <taxon>Rhabditomorpha</taxon>
        <taxon>Strongyloidea</taxon>
        <taxon>Strongylidae</taxon>
        <taxon>Cylicocyclus</taxon>
    </lineage>
</organism>
<dbReference type="Proteomes" id="UP001176961">
    <property type="component" value="Unassembled WGS sequence"/>
</dbReference>
<reference evidence="3" key="1">
    <citation type="submission" date="2023-07" db="EMBL/GenBank/DDBJ databases">
        <authorList>
            <consortium name="CYATHOMIX"/>
        </authorList>
    </citation>
    <scope>NUCLEOTIDE SEQUENCE</scope>
    <source>
        <strain evidence="3">N/A</strain>
    </source>
</reference>
<dbReference type="InterPro" id="IPR035940">
    <property type="entry name" value="CAP_sf"/>
</dbReference>
<dbReference type="SMART" id="SM00198">
    <property type="entry name" value="SCP"/>
    <property type="match status" value="1"/>
</dbReference>
<keyword evidence="1" id="KW-0732">Signal</keyword>
<sequence>MWSTFLFLAAINVHSVASVDFDCSNPLITNKWRQMVLDFHNENRRIVAKGEQETKDFFNWNYGNMPSAADMNELEWDCNMERAADLFICNKIDIPDTYGVIFLNKFVIDACDLNCTQMRTEQVLRNWWNQAKKVDLSVDVLYDVKTIKEFGMMSYSKSTAFACSYGKCMDGSSELLCLYNRKPPIGGELYMTGRTVLDTCSACMQTCSLYLCQKDCRLASPIINGPKDMCTHGKDDMGYYLQKMARDMHNHYRRLVATGFGRDRRDYAPPAKAMHQLSYDCDMLGELSRIKIDCNTDFYTADQGYSINYYIYDKVAKEEALKEAIEEWYRDGDYEDIRGPNVTSTGLKKAQFFANMMRQDARNFGCSVRECKKQGTTHVICQYDDDDNMIYTIGDTCKGCPKEKCDNILYGLCPKS</sequence>
<feature type="domain" description="SCP" evidence="2">
    <location>
        <begin position="239"/>
        <end position="391"/>
    </location>
</feature>
<evidence type="ECO:0000259" key="2">
    <source>
        <dbReference type="SMART" id="SM00198"/>
    </source>
</evidence>
<proteinExistence type="predicted"/>
<name>A0AA36DWC1_CYLNA</name>
<feature type="signal peptide" evidence="1">
    <location>
        <begin position="1"/>
        <end position="18"/>
    </location>
</feature>
<dbReference type="Gene3D" id="3.40.33.10">
    <property type="entry name" value="CAP"/>
    <property type="match status" value="2"/>
</dbReference>